<dbReference type="GeneID" id="54579964"/>
<accession>A0A6A6INQ0</accession>
<feature type="region of interest" description="Disordered" evidence="1">
    <location>
        <begin position="66"/>
        <end position="91"/>
    </location>
</feature>
<evidence type="ECO:0000256" key="1">
    <source>
        <dbReference type="SAM" id="MobiDB-lite"/>
    </source>
</evidence>
<gene>
    <name evidence="2" type="ORF">BU26DRAFT_502453</name>
</gene>
<dbReference type="AlphaFoldDB" id="A0A6A6INQ0"/>
<organism evidence="2 3">
    <name type="scientific">Trematosphaeria pertusa</name>
    <dbReference type="NCBI Taxonomy" id="390896"/>
    <lineage>
        <taxon>Eukaryota</taxon>
        <taxon>Fungi</taxon>
        <taxon>Dikarya</taxon>
        <taxon>Ascomycota</taxon>
        <taxon>Pezizomycotina</taxon>
        <taxon>Dothideomycetes</taxon>
        <taxon>Pleosporomycetidae</taxon>
        <taxon>Pleosporales</taxon>
        <taxon>Massarineae</taxon>
        <taxon>Trematosphaeriaceae</taxon>
        <taxon>Trematosphaeria</taxon>
    </lineage>
</organism>
<keyword evidence="3" id="KW-1185">Reference proteome</keyword>
<evidence type="ECO:0000313" key="2">
    <source>
        <dbReference type="EMBL" id="KAF2251867.1"/>
    </source>
</evidence>
<name>A0A6A6INQ0_9PLEO</name>
<proteinExistence type="predicted"/>
<dbReference type="EMBL" id="ML987192">
    <property type="protein sequence ID" value="KAF2251867.1"/>
    <property type="molecule type" value="Genomic_DNA"/>
</dbReference>
<evidence type="ECO:0000313" key="3">
    <source>
        <dbReference type="Proteomes" id="UP000800094"/>
    </source>
</evidence>
<protein>
    <submittedName>
        <fullName evidence="2">Uncharacterized protein</fullName>
    </submittedName>
</protein>
<dbReference type="RefSeq" id="XP_033686871.1">
    <property type="nucleotide sequence ID" value="XM_033826634.1"/>
</dbReference>
<reference evidence="2" key="1">
    <citation type="journal article" date="2020" name="Stud. Mycol.">
        <title>101 Dothideomycetes genomes: a test case for predicting lifestyles and emergence of pathogens.</title>
        <authorList>
            <person name="Haridas S."/>
            <person name="Albert R."/>
            <person name="Binder M."/>
            <person name="Bloem J."/>
            <person name="Labutti K."/>
            <person name="Salamov A."/>
            <person name="Andreopoulos B."/>
            <person name="Baker S."/>
            <person name="Barry K."/>
            <person name="Bills G."/>
            <person name="Bluhm B."/>
            <person name="Cannon C."/>
            <person name="Castanera R."/>
            <person name="Culley D."/>
            <person name="Daum C."/>
            <person name="Ezra D."/>
            <person name="Gonzalez J."/>
            <person name="Henrissat B."/>
            <person name="Kuo A."/>
            <person name="Liang C."/>
            <person name="Lipzen A."/>
            <person name="Lutzoni F."/>
            <person name="Magnuson J."/>
            <person name="Mondo S."/>
            <person name="Nolan M."/>
            <person name="Ohm R."/>
            <person name="Pangilinan J."/>
            <person name="Park H.-J."/>
            <person name="Ramirez L."/>
            <person name="Alfaro M."/>
            <person name="Sun H."/>
            <person name="Tritt A."/>
            <person name="Yoshinaga Y."/>
            <person name="Zwiers L.-H."/>
            <person name="Turgeon B."/>
            <person name="Goodwin S."/>
            <person name="Spatafora J."/>
            <person name="Crous P."/>
            <person name="Grigoriev I."/>
        </authorList>
    </citation>
    <scope>NUCLEOTIDE SEQUENCE</scope>
    <source>
        <strain evidence="2">CBS 122368</strain>
    </source>
</reference>
<sequence length="191" mass="20869">MDGERAMKGNSSAGIRIGAKPCGTFTTPGIDHDFERRLSHCGVFCRSEWPTQPSYKGPLGAAAAISLRRRDDTTGNSSSRRGRSKKLFGDETRPFSTVNPRCIVEMSLGMCEAICLKRFRNSWLAEVVCFVKQWSNTTAADGTFAASSACPCKGSPPVGTMPTNSGVRRRVRGLSFEGKYRVAGRAFYDPR</sequence>
<dbReference type="Proteomes" id="UP000800094">
    <property type="component" value="Unassembled WGS sequence"/>
</dbReference>